<reference evidence="2 3" key="1">
    <citation type="journal article" date="2016" name="Mol. Biol. Evol.">
        <title>Comparative Genomics of Early-Diverging Mushroom-Forming Fungi Provides Insights into the Origins of Lignocellulose Decay Capabilities.</title>
        <authorList>
            <person name="Nagy L.G."/>
            <person name="Riley R."/>
            <person name="Tritt A."/>
            <person name="Adam C."/>
            <person name="Daum C."/>
            <person name="Floudas D."/>
            <person name="Sun H."/>
            <person name="Yadav J.S."/>
            <person name="Pangilinan J."/>
            <person name="Larsson K.H."/>
            <person name="Matsuura K."/>
            <person name="Barry K."/>
            <person name="Labutti K."/>
            <person name="Kuo R."/>
            <person name="Ohm R.A."/>
            <person name="Bhattacharya S.S."/>
            <person name="Shirouzu T."/>
            <person name="Yoshinaga Y."/>
            <person name="Martin F.M."/>
            <person name="Grigoriev I.V."/>
            <person name="Hibbett D.S."/>
        </authorList>
    </citation>
    <scope>NUCLEOTIDE SEQUENCE [LARGE SCALE GENOMIC DNA]</scope>
    <source>
        <strain evidence="2 3">CBS 109695</strain>
    </source>
</reference>
<dbReference type="CDD" id="cd00167">
    <property type="entry name" value="SANT"/>
    <property type="match status" value="1"/>
</dbReference>
<dbReference type="SUPFAM" id="SSF46689">
    <property type="entry name" value="Homeodomain-like"/>
    <property type="match status" value="1"/>
</dbReference>
<dbReference type="PANTHER" id="PTHR28079:SF1">
    <property type="entry name" value="RNA POLYMERASE I-SPECIFIC TRANSCRIPTION INITIATION FACTOR RRN5"/>
    <property type="match status" value="1"/>
</dbReference>
<feature type="compositionally biased region" description="Acidic residues" evidence="1">
    <location>
        <begin position="546"/>
        <end position="570"/>
    </location>
</feature>
<name>A0A167UC93_9AGAM</name>
<keyword evidence="3" id="KW-1185">Reference proteome</keyword>
<evidence type="ECO:0000256" key="1">
    <source>
        <dbReference type="SAM" id="MobiDB-lite"/>
    </source>
</evidence>
<dbReference type="GO" id="GO:0001181">
    <property type="term" value="F:RNA polymerase I general transcription initiation factor activity"/>
    <property type="evidence" value="ECO:0007669"/>
    <property type="project" value="TreeGrafter"/>
</dbReference>
<organism evidence="2 3">
    <name type="scientific">Athelia psychrophila</name>
    <dbReference type="NCBI Taxonomy" id="1759441"/>
    <lineage>
        <taxon>Eukaryota</taxon>
        <taxon>Fungi</taxon>
        <taxon>Dikarya</taxon>
        <taxon>Basidiomycota</taxon>
        <taxon>Agaricomycotina</taxon>
        <taxon>Agaricomycetes</taxon>
        <taxon>Agaricomycetidae</taxon>
        <taxon>Atheliales</taxon>
        <taxon>Atheliaceae</taxon>
        <taxon>Athelia</taxon>
    </lineage>
</organism>
<dbReference type="GO" id="GO:0006361">
    <property type="term" value="P:transcription initiation at RNA polymerase I promoter"/>
    <property type="evidence" value="ECO:0007669"/>
    <property type="project" value="TreeGrafter"/>
</dbReference>
<dbReference type="Proteomes" id="UP000076532">
    <property type="component" value="Unassembled WGS sequence"/>
</dbReference>
<dbReference type="InterPro" id="IPR001005">
    <property type="entry name" value="SANT/Myb"/>
</dbReference>
<sequence>MSVETALDPAYHSHFRQHVHRTSLHVRGLEVGSDTLPLPPFYTNNPVSYWTADEKAAFFHGLSVHSRLRPDLIAEAVRTKSTLEVYSYINRLEEGMRNQEEGLHDGRARRRNMDGALEVSDAWIEWEEKQSHAIVASEAHWDVLASAANRKHETQTKKREIFPRIKAEGSLIDPDEDPDEKEKRQTVLDLWLEQQNLLWAEEDLWGSMDMTHFKVIDNILRDEEDALAAEAIAEAANNSRQATLEPTQIISFHSVVDDSNIDPLLRDPSPIVQYSSTSGSTQEAKASLEIPLSPASRKRLRKRLYMRRKRAEAAGPLAFIESTIEETVAAAVPTEGVRREKPGRKSRPKKRSKIDEDSVDVAETGDIENHKKKKRKTQEGSVDVSEAGGIHDIKEETNDDPDHRHSNIPGKTRHYKIKGQLESMGLDAKSLHAKGLGLFHLSALAKYTRMYVLLHPPSHPEVASKMSAEVIQFLHAHVVQYVTELMLRVIASREQERAMKGRTKVWRFDTSNISPAAIDHAREMMGDTRRTRESYFQELFTRLDIDDTESEDDQTAEGTDSSEETSEEEAQDRHCALHLRPLSPLSLPRAMYPPLIRLPDALDPPDTMHVPLESDIDEGAALEGVLREEDILEEADRVEGEREERVLWGEYGPKGTLNRKLEQVEYDMSPAPDDA</sequence>
<dbReference type="OrthoDB" id="2240312at2759"/>
<feature type="compositionally biased region" description="Basic residues" evidence="1">
    <location>
        <begin position="341"/>
        <end position="352"/>
    </location>
</feature>
<dbReference type="InterPro" id="IPR039601">
    <property type="entry name" value="Rrn5"/>
</dbReference>
<dbReference type="EMBL" id="KV418001">
    <property type="protein sequence ID" value="KZP03802.1"/>
    <property type="molecule type" value="Genomic_DNA"/>
</dbReference>
<dbReference type="InterPro" id="IPR009057">
    <property type="entry name" value="Homeodomain-like_sf"/>
</dbReference>
<feature type="compositionally biased region" description="Acidic residues" evidence="1">
    <location>
        <begin position="357"/>
        <end position="366"/>
    </location>
</feature>
<accession>A0A167UC93</accession>
<dbReference type="GO" id="GO:0042790">
    <property type="term" value="P:nucleolar large rRNA transcription by RNA polymerase I"/>
    <property type="evidence" value="ECO:0007669"/>
    <property type="project" value="InterPro"/>
</dbReference>
<dbReference type="AlphaFoldDB" id="A0A167UC93"/>
<evidence type="ECO:0000313" key="2">
    <source>
        <dbReference type="EMBL" id="KZP03802.1"/>
    </source>
</evidence>
<feature type="region of interest" description="Disordered" evidence="1">
    <location>
        <begin position="546"/>
        <end position="574"/>
    </location>
</feature>
<gene>
    <name evidence="2" type="ORF">FIBSPDRAFT_904748</name>
</gene>
<evidence type="ECO:0000313" key="3">
    <source>
        <dbReference type="Proteomes" id="UP000076532"/>
    </source>
</evidence>
<proteinExistence type="predicted"/>
<feature type="compositionally biased region" description="Basic and acidic residues" evidence="1">
    <location>
        <begin position="389"/>
        <end position="405"/>
    </location>
</feature>
<feature type="region of interest" description="Disordered" evidence="1">
    <location>
        <begin position="333"/>
        <end position="414"/>
    </location>
</feature>
<dbReference type="PANTHER" id="PTHR28079">
    <property type="entry name" value="RNA POLYMERASE I-SPECIFIC TRANSCRIPTION INITIATION FACTOR RRN5"/>
    <property type="match status" value="1"/>
</dbReference>
<dbReference type="GO" id="GO:0000500">
    <property type="term" value="C:RNA polymerase I upstream activating factor complex"/>
    <property type="evidence" value="ECO:0007669"/>
    <property type="project" value="InterPro"/>
</dbReference>
<dbReference type="GO" id="GO:0000182">
    <property type="term" value="F:rDNA binding"/>
    <property type="evidence" value="ECO:0007669"/>
    <property type="project" value="TreeGrafter"/>
</dbReference>
<protein>
    <submittedName>
        <fullName evidence="2">Uncharacterized protein</fullName>
    </submittedName>
</protein>